<keyword evidence="3" id="KW-1185">Reference proteome</keyword>
<evidence type="ECO:0008006" key="4">
    <source>
        <dbReference type="Google" id="ProtNLM"/>
    </source>
</evidence>
<evidence type="ECO:0000313" key="2">
    <source>
        <dbReference type="EMBL" id="MFC1401888.1"/>
    </source>
</evidence>
<accession>A0ABV6UKD4</accession>
<name>A0ABV6UKD4_9ACTN</name>
<protein>
    <recommendedName>
        <fullName evidence="4">Lipoprotein</fullName>
    </recommendedName>
</protein>
<dbReference type="Proteomes" id="UP001592528">
    <property type="component" value="Unassembled WGS sequence"/>
</dbReference>
<keyword evidence="1" id="KW-0472">Membrane</keyword>
<feature type="transmembrane region" description="Helical" evidence="1">
    <location>
        <begin position="24"/>
        <end position="44"/>
    </location>
</feature>
<dbReference type="EMBL" id="JBHEZZ010000005">
    <property type="protein sequence ID" value="MFC1401888.1"/>
    <property type="molecule type" value="Genomic_DNA"/>
</dbReference>
<proteinExistence type="predicted"/>
<keyword evidence="1" id="KW-1133">Transmembrane helix</keyword>
<sequence length="177" mass="19397">MGDPADLRSILVRRLPLTRLRDRYGASPLHLLLVLCSFALALYAGLKLLKGNPIAVALWFVGAALIHDLVLLPLYTLADRALQHLFPTPDSRTPQAGAGRVNYVRIPALVSLLLLVVWYPLILRRVPGYRVTTGLSADSFLGHWLLITAALFAGSGLCLLAGTVRRARGRKPPVHKR</sequence>
<organism evidence="2 3">
    <name type="scientific">Streptacidiphilus cavernicola</name>
    <dbReference type="NCBI Taxonomy" id="3342716"/>
    <lineage>
        <taxon>Bacteria</taxon>
        <taxon>Bacillati</taxon>
        <taxon>Actinomycetota</taxon>
        <taxon>Actinomycetes</taxon>
        <taxon>Kitasatosporales</taxon>
        <taxon>Streptomycetaceae</taxon>
        <taxon>Streptacidiphilus</taxon>
    </lineage>
</organism>
<keyword evidence="1" id="KW-0812">Transmembrane</keyword>
<evidence type="ECO:0000256" key="1">
    <source>
        <dbReference type="SAM" id="Phobius"/>
    </source>
</evidence>
<reference evidence="2 3" key="1">
    <citation type="submission" date="2024-09" db="EMBL/GenBank/DDBJ databases">
        <authorList>
            <person name="Lee S.D."/>
        </authorList>
    </citation>
    <scope>NUCLEOTIDE SEQUENCE [LARGE SCALE GENOMIC DNA]</scope>
    <source>
        <strain evidence="2 3">N1-5</strain>
    </source>
</reference>
<feature type="transmembrane region" description="Helical" evidence="1">
    <location>
        <begin position="56"/>
        <end position="78"/>
    </location>
</feature>
<feature type="transmembrane region" description="Helical" evidence="1">
    <location>
        <begin position="102"/>
        <end position="121"/>
    </location>
</feature>
<gene>
    <name evidence="2" type="ORF">ACEZDJ_11385</name>
</gene>
<dbReference type="RefSeq" id="WP_232242205.1">
    <property type="nucleotide sequence ID" value="NZ_JBHEZZ010000005.1"/>
</dbReference>
<comment type="caution">
    <text evidence="2">The sequence shown here is derived from an EMBL/GenBank/DDBJ whole genome shotgun (WGS) entry which is preliminary data.</text>
</comment>
<evidence type="ECO:0000313" key="3">
    <source>
        <dbReference type="Proteomes" id="UP001592528"/>
    </source>
</evidence>
<feature type="transmembrane region" description="Helical" evidence="1">
    <location>
        <begin position="141"/>
        <end position="162"/>
    </location>
</feature>